<dbReference type="InterPro" id="IPR038657">
    <property type="entry name" value="Ribosomal_bL19_sf"/>
</dbReference>
<dbReference type="InterPro" id="IPR001857">
    <property type="entry name" value="Ribosomal_bL19"/>
</dbReference>
<comment type="function">
    <text evidence="5 6">This protein is located at the 30S-50S ribosomal subunit interface and may play a role in the structure and function of the aminoacyl-tRNA binding site.</text>
</comment>
<evidence type="ECO:0000313" key="7">
    <source>
        <dbReference type="EMBL" id="ETO91360.1"/>
    </source>
</evidence>
<evidence type="ECO:0000256" key="1">
    <source>
        <dbReference type="ARBA" id="ARBA00005781"/>
    </source>
</evidence>
<dbReference type="EMBL" id="AXCJ01000005">
    <property type="protein sequence ID" value="ETO91360.1"/>
    <property type="molecule type" value="Genomic_DNA"/>
</dbReference>
<dbReference type="SUPFAM" id="SSF50104">
    <property type="entry name" value="Translation proteins SH3-like domain"/>
    <property type="match status" value="1"/>
</dbReference>
<dbReference type="STRING" id="1401685.P857_271"/>
<dbReference type="Pfam" id="PF01245">
    <property type="entry name" value="Ribosomal_L19"/>
    <property type="match status" value="1"/>
</dbReference>
<dbReference type="NCBIfam" id="TIGR01024">
    <property type="entry name" value="rplS_bact"/>
    <property type="match status" value="1"/>
</dbReference>
<dbReference type="PANTHER" id="PTHR15680:SF9">
    <property type="entry name" value="LARGE RIBOSOMAL SUBUNIT PROTEIN BL19M"/>
    <property type="match status" value="1"/>
</dbReference>
<protein>
    <recommendedName>
        <fullName evidence="4 5">Large ribosomal subunit protein bL19</fullName>
    </recommendedName>
</protein>
<proteinExistence type="inferred from homology"/>
<dbReference type="PRINTS" id="PR00061">
    <property type="entry name" value="RIBOSOMALL19"/>
</dbReference>
<reference evidence="7 8" key="1">
    <citation type="journal article" date="2013" name="PLoS ONE">
        <title>Bacterial endosymbiosis in a chordate host: long-term co-evolution and conservation of secondary metabolism.</title>
        <authorList>
            <person name="Kwan J.C."/>
            <person name="Schmidt E.W."/>
        </authorList>
    </citation>
    <scope>NUCLEOTIDE SEQUENCE [LARGE SCALE GENOMIC DNA]</scope>
    <source>
        <strain evidence="8">L6</strain>
    </source>
</reference>
<sequence>MPSLLEQFNSKYLASLNSQNVLNFRAGDTLQVSINILNPDGQVSRVQKFEGVCIAVRKKGIDTNFTVRKLSAYNISVEKSFLLYSSLITIKVMRRGDVRRAKLYYLRKLHGKSAKIKELRR</sequence>
<dbReference type="GO" id="GO:0006412">
    <property type="term" value="P:translation"/>
    <property type="evidence" value="ECO:0007669"/>
    <property type="project" value="UniProtKB-UniRule"/>
</dbReference>
<dbReference type="GO" id="GO:0022625">
    <property type="term" value="C:cytosolic large ribosomal subunit"/>
    <property type="evidence" value="ECO:0007669"/>
    <property type="project" value="TreeGrafter"/>
</dbReference>
<accession>W2UZS7</accession>
<dbReference type="HAMAP" id="MF_00402">
    <property type="entry name" value="Ribosomal_bL19"/>
    <property type="match status" value="1"/>
</dbReference>
<dbReference type="PROSITE" id="PS01015">
    <property type="entry name" value="RIBOSOMAL_L19"/>
    <property type="match status" value="1"/>
</dbReference>
<keyword evidence="8" id="KW-1185">Reference proteome</keyword>
<dbReference type="PATRIC" id="fig|1401685.3.peg.559"/>
<organism evidence="7 8">
    <name type="scientific">Candidatus Xenolissoclinum pacificiensis L6</name>
    <dbReference type="NCBI Taxonomy" id="1401685"/>
    <lineage>
        <taxon>Bacteria</taxon>
        <taxon>Pseudomonadati</taxon>
        <taxon>Pseudomonadota</taxon>
        <taxon>Alphaproteobacteria</taxon>
        <taxon>Rickettsiales</taxon>
        <taxon>Anaplasmataceae</taxon>
        <taxon>Candidatus Xenolissoclinum</taxon>
    </lineage>
</organism>
<evidence type="ECO:0000256" key="4">
    <source>
        <dbReference type="ARBA" id="ARBA00035171"/>
    </source>
</evidence>
<evidence type="ECO:0000256" key="3">
    <source>
        <dbReference type="ARBA" id="ARBA00023274"/>
    </source>
</evidence>
<dbReference type="GO" id="GO:0003735">
    <property type="term" value="F:structural constituent of ribosome"/>
    <property type="evidence" value="ECO:0007669"/>
    <property type="project" value="InterPro"/>
</dbReference>
<comment type="similarity">
    <text evidence="1 5 6">Belongs to the bacterial ribosomal protein bL19 family.</text>
</comment>
<keyword evidence="3 5" id="KW-0687">Ribonucleoprotein</keyword>
<name>W2UZS7_9RICK</name>
<dbReference type="Proteomes" id="UP000018951">
    <property type="component" value="Unassembled WGS sequence"/>
</dbReference>
<comment type="caution">
    <text evidence="7">The sequence shown here is derived from an EMBL/GenBank/DDBJ whole genome shotgun (WGS) entry which is preliminary data.</text>
</comment>
<evidence type="ECO:0000256" key="2">
    <source>
        <dbReference type="ARBA" id="ARBA00022980"/>
    </source>
</evidence>
<evidence type="ECO:0000313" key="8">
    <source>
        <dbReference type="Proteomes" id="UP000018951"/>
    </source>
</evidence>
<evidence type="ECO:0000256" key="5">
    <source>
        <dbReference type="HAMAP-Rule" id="MF_00402"/>
    </source>
</evidence>
<dbReference type="AlphaFoldDB" id="W2UZS7"/>
<dbReference type="PANTHER" id="PTHR15680">
    <property type="entry name" value="RIBOSOMAL PROTEIN L19"/>
    <property type="match status" value="1"/>
</dbReference>
<dbReference type="InterPro" id="IPR008991">
    <property type="entry name" value="Translation_prot_SH3-like_sf"/>
</dbReference>
<dbReference type="InterPro" id="IPR018257">
    <property type="entry name" value="Ribosomal_bL19_CS"/>
</dbReference>
<evidence type="ECO:0000256" key="6">
    <source>
        <dbReference type="RuleBase" id="RU000559"/>
    </source>
</evidence>
<dbReference type="Gene3D" id="2.30.30.790">
    <property type="match status" value="1"/>
</dbReference>
<dbReference type="PIRSF" id="PIRSF002191">
    <property type="entry name" value="Ribosomal_L19"/>
    <property type="match status" value="1"/>
</dbReference>
<keyword evidence="2 5" id="KW-0689">Ribosomal protein</keyword>
<gene>
    <name evidence="5 7" type="primary">rplS</name>
    <name evidence="7" type="ORF">P857_271</name>
</gene>